<gene>
    <name evidence="3" type="ORF">R1flu_018216</name>
</gene>
<comment type="caution">
    <text evidence="3">The sequence shown here is derived from an EMBL/GenBank/DDBJ whole genome shotgun (WGS) entry which is preliminary data.</text>
</comment>
<evidence type="ECO:0000256" key="2">
    <source>
        <dbReference type="SAM" id="MobiDB-lite"/>
    </source>
</evidence>
<name>A0ABD1ZFD9_9MARC</name>
<dbReference type="Proteomes" id="UP001605036">
    <property type="component" value="Unassembled WGS sequence"/>
</dbReference>
<organism evidence="3 4">
    <name type="scientific">Riccia fluitans</name>
    <dbReference type="NCBI Taxonomy" id="41844"/>
    <lineage>
        <taxon>Eukaryota</taxon>
        <taxon>Viridiplantae</taxon>
        <taxon>Streptophyta</taxon>
        <taxon>Embryophyta</taxon>
        <taxon>Marchantiophyta</taxon>
        <taxon>Marchantiopsida</taxon>
        <taxon>Marchantiidae</taxon>
        <taxon>Marchantiales</taxon>
        <taxon>Ricciaceae</taxon>
        <taxon>Riccia</taxon>
    </lineage>
</organism>
<feature type="coiled-coil region" evidence="1">
    <location>
        <begin position="41"/>
        <end position="68"/>
    </location>
</feature>
<proteinExistence type="predicted"/>
<evidence type="ECO:0000256" key="1">
    <source>
        <dbReference type="SAM" id="Coils"/>
    </source>
</evidence>
<reference evidence="3 4" key="1">
    <citation type="submission" date="2024-09" db="EMBL/GenBank/DDBJ databases">
        <title>Chromosome-scale assembly of Riccia fluitans.</title>
        <authorList>
            <person name="Paukszto L."/>
            <person name="Sawicki J."/>
            <person name="Karawczyk K."/>
            <person name="Piernik-Szablinska J."/>
            <person name="Szczecinska M."/>
            <person name="Mazdziarz M."/>
        </authorList>
    </citation>
    <scope>NUCLEOTIDE SEQUENCE [LARGE SCALE GENOMIC DNA]</scope>
    <source>
        <strain evidence="3">Rf_01</strain>
        <tissue evidence="3">Aerial parts of the thallus</tissue>
    </source>
</reference>
<protein>
    <submittedName>
        <fullName evidence="3">Uncharacterized protein</fullName>
    </submittedName>
</protein>
<dbReference type="AlphaFoldDB" id="A0ABD1ZFD9"/>
<keyword evidence="1" id="KW-0175">Coiled coil</keyword>
<evidence type="ECO:0000313" key="4">
    <source>
        <dbReference type="Proteomes" id="UP001605036"/>
    </source>
</evidence>
<feature type="region of interest" description="Disordered" evidence="2">
    <location>
        <begin position="1"/>
        <end position="23"/>
    </location>
</feature>
<keyword evidence="4" id="KW-1185">Reference proteome</keyword>
<dbReference type="EMBL" id="JBHFFA010000001">
    <property type="protein sequence ID" value="KAL2650088.1"/>
    <property type="molecule type" value="Genomic_DNA"/>
</dbReference>
<accession>A0ABD1ZFD9</accession>
<evidence type="ECO:0000313" key="3">
    <source>
        <dbReference type="EMBL" id="KAL2650088.1"/>
    </source>
</evidence>
<sequence length="97" mass="10646">MAIDDSEIPSAEEREHRMTGKRKRAVGENIHFLVSGISSGLKESMDTLATAMKDCEKMRAESEDKQNAIMAQNCDKICEVIKFLATAVQGINSRAGT</sequence>